<reference evidence="2" key="1">
    <citation type="submission" date="2022-11" db="UniProtKB">
        <authorList>
            <consortium name="WormBaseParasite"/>
        </authorList>
    </citation>
    <scope>IDENTIFICATION</scope>
</reference>
<name>A0A915NHA3_9BILA</name>
<accession>A0A915NHA3</accession>
<sequence>MDCSAVNSVNDLNFLSLRADFKWLEPCCNIEEHWEKGFLVGHCLKLILNEVCQRSNDTFNLIKSISILQNLLEIHRNFCCCKDVVNPTKQILCSKRISIPFCDFLLNFGQRVGEYDDSKNYSFTKQRAMLLNCLLKLHPDLRQQIFSDDFLIKIYKQMRNDPPTVQICNLIVDDICASLITSNKSEKRERLKTRLDLHLNWIKILFINEDIHPRSRQSMENKLLPKLLRSPETRNWFFDEFSMFIGE</sequence>
<evidence type="ECO:0000313" key="2">
    <source>
        <dbReference type="WBParaSite" id="scf7180000417396.g1233"/>
    </source>
</evidence>
<proteinExistence type="predicted"/>
<organism evidence="1 2">
    <name type="scientific">Meloidogyne floridensis</name>
    <dbReference type="NCBI Taxonomy" id="298350"/>
    <lineage>
        <taxon>Eukaryota</taxon>
        <taxon>Metazoa</taxon>
        <taxon>Ecdysozoa</taxon>
        <taxon>Nematoda</taxon>
        <taxon>Chromadorea</taxon>
        <taxon>Rhabditida</taxon>
        <taxon>Tylenchina</taxon>
        <taxon>Tylenchomorpha</taxon>
        <taxon>Tylenchoidea</taxon>
        <taxon>Meloidogynidae</taxon>
        <taxon>Meloidogyninae</taxon>
        <taxon>Meloidogyne</taxon>
    </lineage>
</organism>
<dbReference type="WBParaSite" id="scf7180000417396.g1233">
    <property type="protein sequence ID" value="scf7180000417396.g1233"/>
    <property type="gene ID" value="scf7180000417396.g1233"/>
</dbReference>
<keyword evidence="1" id="KW-1185">Reference proteome</keyword>
<evidence type="ECO:0000313" key="1">
    <source>
        <dbReference type="Proteomes" id="UP000887560"/>
    </source>
</evidence>
<dbReference type="Proteomes" id="UP000887560">
    <property type="component" value="Unplaced"/>
</dbReference>
<protein>
    <submittedName>
        <fullName evidence="2">Uncharacterized protein</fullName>
    </submittedName>
</protein>
<dbReference type="AlphaFoldDB" id="A0A915NHA3"/>